<dbReference type="Pfam" id="PF07568">
    <property type="entry name" value="HisKA_2"/>
    <property type="match status" value="1"/>
</dbReference>
<dbReference type="Pfam" id="PF13426">
    <property type="entry name" value="PAS_9"/>
    <property type="match status" value="1"/>
</dbReference>
<dbReference type="InterPro" id="IPR003594">
    <property type="entry name" value="HATPase_dom"/>
</dbReference>
<dbReference type="NCBIfam" id="TIGR00229">
    <property type="entry name" value="sensory_box"/>
    <property type="match status" value="2"/>
</dbReference>
<dbReference type="PROSITE" id="PS50112">
    <property type="entry name" value="PAS"/>
    <property type="match status" value="2"/>
</dbReference>
<feature type="domain" description="PAS" evidence="10">
    <location>
        <begin position="255"/>
        <end position="312"/>
    </location>
</feature>
<evidence type="ECO:0000313" key="11">
    <source>
        <dbReference type="EMBL" id="CEA13176.1"/>
    </source>
</evidence>
<dbReference type="RefSeq" id="WP_048072416.1">
    <property type="nucleotide sequence ID" value="NZ_DAISQW010000046.1"/>
</dbReference>
<evidence type="ECO:0000256" key="4">
    <source>
        <dbReference type="ARBA" id="ARBA00022777"/>
    </source>
</evidence>
<dbReference type="CDD" id="cd00130">
    <property type="entry name" value="PAS"/>
    <property type="match status" value="2"/>
</dbReference>
<dbReference type="InterPro" id="IPR000014">
    <property type="entry name" value="PAS"/>
</dbReference>
<feature type="modified residue" description="4-aspartylphosphate" evidence="7">
    <location>
        <position position="53"/>
    </location>
</feature>
<dbReference type="PANTHER" id="PTHR43065">
    <property type="entry name" value="SENSOR HISTIDINE KINASE"/>
    <property type="match status" value="1"/>
</dbReference>
<dbReference type="SMART" id="SM00091">
    <property type="entry name" value="PAS"/>
    <property type="match status" value="2"/>
</dbReference>
<dbReference type="KEGG" id="mfi:DSM1535_0823"/>
<keyword evidence="3" id="KW-0547">Nucleotide-binding</keyword>
<dbReference type="Pfam" id="PF00072">
    <property type="entry name" value="Response_reg"/>
    <property type="match status" value="1"/>
</dbReference>
<accession>A0A090JUM9</accession>
<dbReference type="InterPro" id="IPR036890">
    <property type="entry name" value="HATPase_C_sf"/>
</dbReference>
<dbReference type="SUPFAM" id="SSF55874">
    <property type="entry name" value="ATPase domain of HSP90 chaperone/DNA topoisomerase II/histidine kinase"/>
    <property type="match status" value="1"/>
</dbReference>
<dbReference type="Gene3D" id="3.30.450.20">
    <property type="entry name" value="PAS domain"/>
    <property type="match status" value="2"/>
</dbReference>
<name>A0A090JUM9_METFO</name>
<evidence type="ECO:0000259" key="8">
    <source>
        <dbReference type="PROSITE" id="PS50109"/>
    </source>
</evidence>
<dbReference type="SUPFAM" id="SSF55785">
    <property type="entry name" value="PYP-like sensor domain (PAS domain)"/>
    <property type="match status" value="2"/>
</dbReference>
<sequence>MAKILLVEDEMVEAMSTAKSLQSMGYQVVAVASYGEEAIEKAHELKPDIILMDIILKGSMDGIDVARAISKLEIPVIYITAIPDDATINRALLSAPYGYLVKPLDDFKLKISIEVALYKKLMEDKLKQSQENYYQTIFENTGAANIIVEENKLISLVNTEFSSLTGYSKEETEGKMEWTQVFHQDDRERMEDYHRLRRINPNHAPRNYEAKLIGKDNSVKYVYLTVAMIPDTQKSMISVLDMTELQKSKRAIEESREKFKSIFENAAEAILLFDCEGNVVEVNNKFEEVFGFNKDEIIGKNFMTIVSLIEKEYEAAKSFFNGLLSGKELKQVQLVVRNKYGKEVIFRARPSIIKNKCGINGVLLIMEDITGLKMVETSLKNSLEEKEVLLREIHHRVKNNLQIISSLLSLQRIQVEDEETAAILWECQGRVRTMAMIHENLYQSKNMGNIHFGNYVNKLLEDIFNSYCVDKRSITLDTDIARGEMGIETAMPCGLIINELASNSIKHAFPQGTGNIKVELESDNGLYVLKVADNGIGLPENTDPKKSKKLGLLVVRTLVNQLNGEMEIDRTRGTQYTIKFQELFYEK</sequence>
<reference evidence="12" key="2">
    <citation type="submission" date="2020-10" db="EMBL/GenBank/DDBJ databases">
        <title>Dehalococcoides mccartyi of a TCE/Cr reducing biochatode.</title>
        <authorList>
            <person name="Matturro B."/>
        </authorList>
    </citation>
    <scope>NUCLEOTIDE SEQUENCE</scope>
    <source>
        <strain evidence="12">Bin2</strain>
    </source>
</reference>
<feature type="domain" description="Response regulatory" evidence="9">
    <location>
        <begin position="3"/>
        <end position="117"/>
    </location>
</feature>
<dbReference type="Pfam" id="PF02518">
    <property type="entry name" value="HATPase_c"/>
    <property type="match status" value="1"/>
</dbReference>
<dbReference type="PROSITE" id="PS50110">
    <property type="entry name" value="RESPONSE_REGULATORY"/>
    <property type="match status" value="1"/>
</dbReference>
<evidence type="ECO:0000259" key="10">
    <source>
        <dbReference type="PROSITE" id="PS50112"/>
    </source>
</evidence>
<dbReference type="AlphaFoldDB" id="A0A090JUM9"/>
<dbReference type="EMBL" id="JADIIL010000020">
    <property type="protein sequence ID" value="MBF4475045.1"/>
    <property type="molecule type" value="Genomic_DNA"/>
</dbReference>
<keyword evidence="6" id="KW-0902">Two-component regulatory system</keyword>
<dbReference type="Pfam" id="PF00989">
    <property type="entry name" value="PAS"/>
    <property type="match status" value="1"/>
</dbReference>
<feature type="domain" description="PAS" evidence="10">
    <location>
        <begin position="130"/>
        <end position="203"/>
    </location>
</feature>
<dbReference type="InterPro" id="IPR011006">
    <property type="entry name" value="CheY-like_superfamily"/>
</dbReference>
<dbReference type="SUPFAM" id="SSF52172">
    <property type="entry name" value="CheY-like"/>
    <property type="match status" value="1"/>
</dbReference>
<keyword evidence="5" id="KW-0067">ATP-binding</keyword>
<dbReference type="CDD" id="cd17534">
    <property type="entry name" value="REC_DC-like"/>
    <property type="match status" value="1"/>
</dbReference>
<gene>
    <name evidence="11" type="ORF">DSM1535_0823</name>
    <name evidence="12" type="ORF">ISP06_06185</name>
</gene>
<dbReference type="PANTHER" id="PTHR43065:SF23">
    <property type="entry name" value="SENSOR HISTIDINE KINASE PDTAS"/>
    <property type="match status" value="1"/>
</dbReference>
<dbReference type="PROSITE" id="PS50109">
    <property type="entry name" value="HIS_KIN"/>
    <property type="match status" value="1"/>
</dbReference>
<dbReference type="Proteomes" id="UP000606900">
    <property type="component" value="Unassembled WGS sequence"/>
</dbReference>
<keyword evidence="2" id="KW-0808">Transferase</keyword>
<evidence type="ECO:0000256" key="1">
    <source>
        <dbReference type="ARBA" id="ARBA00022553"/>
    </source>
</evidence>
<keyword evidence="1 7" id="KW-0597">Phosphoprotein</keyword>
<evidence type="ECO:0000256" key="5">
    <source>
        <dbReference type="ARBA" id="ARBA00022840"/>
    </source>
</evidence>
<evidence type="ECO:0000259" key="9">
    <source>
        <dbReference type="PROSITE" id="PS50110"/>
    </source>
</evidence>
<dbReference type="Gene3D" id="3.40.50.2300">
    <property type="match status" value="1"/>
</dbReference>
<evidence type="ECO:0000256" key="2">
    <source>
        <dbReference type="ARBA" id="ARBA00022679"/>
    </source>
</evidence>
<organism evidence="11">
    <name type="scientific">Methanobacterium formicicum</name>
    <dbReference type="NCBI Taxonomy" id="2162"/>
    <lineage>
        <taxon>Archaea</taxon>
        <taxon>Methanobacteriati</taxon>
        <taxon>Methanobacteriota</taxon>
        <taxon>Methanomada group</taxon>
        <taxon>Methanobacteria</taxon>
        <taxon>Methanobacteriales</taxon>
        <taxon>Methanobacteriaceae</taxon>
        <taxon>Methanobacterium</taxon>
    </lineage>
</organism>
<dbReference type="GO" id="GO:0000160">
    <property type="term" value="P:phosphorelay signal transduction system"/>
    <property type="evidence" value="ECO:0007669"/>
    <property type="project" value="UniProtKB-KW"/>
</dbReference>
<dbReference type="GO" id="GO:0016301">
    <property type="term" value="F:kinase activity"/>
    <property type="evidence" value="ECO:0007669"/>
    <property type="project" value="UniProtKB-KW"/>
</dbReference>
<proteinExistence type="predicted"/>
<evidence type="ECO:0000313" key="12">
    <source>
        <dbReference type="EMBL" id="MBF4475045.1"/>
    </source>
</evidence>
<dbReference type="GO" id="GO:0006355">
    <property type="term" value="P:regulation of DNA-templated transcription"/>
    <property type="evidence" value="ECO:0007669"/>
    <property type="project" value="InterPro"/>
</dbReference>
<keyword evidence="4" id="KW-0418">Kinase</keyword>
<dbReference type="SMART" id="SM00387">
    <property type="entry name" value="HATPase_c"/>
    <property type="match status" value="1"/>
</dbReference>
<dbReference type="Gene3D" id="3.30.565.10">
    <property type="entry name" value="Histidine kinase-like ATPase, C-terminal domain"/>
    <property type="match status" value="1"/>
</dbReference>
<dbReference type="InterPro" id="IPR013767">
    <property type="entry name" value="PAS_fold"/>
</dbReference>
<evidence type="ECO:0000256" key="6">
    <source>
        <dbReference type="ARBA" id="ARBA00023012"/>
    </source>
</evidence>
<dbReference type="InterPro" id="IPR005467">
    <property type="entry name" value="His_kinase_dom"/>
</dbReference>
<dbReference type="SMART" id="SM00448">
    <property type="entry name" value="REC"/>
    <property type="match status" value="1"/>
</dbReference>
<feature type="domain" description="Histidine kinase" evidence="8">
    <location>
        <begin position="392"/>
        <end position="584"/>
    </location>
</feature>
<dbReference type="InterPro" id="IPR001789">
    <property type="entry name" value="Sig_transdc_resp-reg_receiver"/>
</dbReference>
<dbReference type="GO" id="GO:0005524">
    <property type="term" value="F:ATP binding"/>
    <property type="evidence" value="ECO:0007669"/>
    <property type="project" value="UniProtKB-KW"/>
</dbReference>
<protein>
    <submittedName>
        <fullName evidence="12">PAS domain S-box protein</fullName>
    </submittedName>
</protein>
<dbReference type="InterPro" id="IPR035965">
    <property type="entry name" value="PAS-like_dom_sf"/>
</dbReference>
<reference evidence="11" key="1">
    <citation type="submission" date="2014-08" db="EMBL/GenBank/DDBJ databases">
        <authorList>
            <person name="Wibberg D."/>
        </authorList>
    </citation>
    <scope>NUCLEOTIDE SEQUENCE</scope>
</reference>
<dbReference type="PATRIC" id="fig|2162.9.peg.852"/>
<evidence type="ECO:0000256" key="3">
    <source>
        <dbReference type="ARBA" id="ARBA00022741"/>
    </source>
</evidence>
<dbReference type="EMBL" id="LN515531">
    <property type="protein sequence ID" value="CEA13176.1"/>
    <property type="molecule type" value="Genomic_DNA"/>
</dbReference>
<dbReference type="InterPro" id="IPR011495">
    <property type="entry name" value="Sig_transdc_His_kin_sub2_dim/P"/>
</dbReference>
<evidence type="ECO:0000256" key="7">
    <source>
        <dbReference type="PROSITE-ProRule" id="PRU00169"/>
    </source>
</evidence>